<accession>A0AA46HC74</accession>
<evidence type="ECO:0008006" key="3">
    <source>
        <dbReference type="Google" id="ProtNLM"/>
    </source>
</evidence>
<keyword evidence="2" id="KW-1185">Reference proteome</keyword>
<dbReference type="AlphaFoldDB" id="A0AA46HC74"/>
<dbReference type="Proteomes" id="UP000254168">
    <property type="component" value="Unassembled WGS sequence"/>
</dbReference>
<gene>
    <name evidence="1" type="ORF">CPBF424_37410</name>
</gene>
<organism evidence="1 2">
    <name type="scientific">Xanthomonas euroxanthea</name>
    <dbReference type="NCBI Taxonomy" id="2259622"/>
    <lineage>
        <taxon>Bacteria</taxon>
        <taxon>Pseudomonadati</taxon>
        <taxon>Pseudomonadota</taxon>
        <taxon>Gammaproteobacteria</taxon>
        <taxon>Lysobacterales</taxon>
        <taxon>Lysobacteraceae</taxon>
        <taxon>Xanthomonas</taxon>
    </lineage>
</organism>
<evidence type="ECO:0000313" key="1">
    <source>
        <dbReference type="EMBL" id="SUZ29892.1"/>
    </source>
</evidence>
<evidence type="ECO:0000313" key="2">
    <source>
        <dbReference type="Proteomes" id="UP000254168"/>
    </source>
</evidence>
<dbReference type="RefSeq" id="WP_115677985.1">
    <property type="nucleotide sequence ID" value="NZ_LR994544.1"/>
</dbReference>
<dbReference type="EMBL" id="UIHB01000007">
    <property type="protein sequence ID" value="SUZ29892.1"/>
    <property type="molecule type" value="Genomic_DNA"/>
</dbReference>
<proteinExistence type="predicted"/>
<reference evidence="1 2" key="1">
    <citation type="submission" date="2018-06" db="EMBL/GenBank/DDBJ databases">
        <authorList>
            <person name="Pothier F. J."/>
        </authorList>
    </citation>
    <scope>NUCLEOTIDE SEQUENCE [LARGE SCALE GENOMIC DNA]</scope>
    <source>
        <strain evidence="1 2">CPBF 424</strain>
    </source>
</reference>
<sequence>MATPMTGDEFPWADLLAGGELQNLNLVFAGPNDATRLAQLQLLVLVNAVNAEGGQLFRHAVVLLPPDRPDTVMADVAAQMFRKRGTAMDAEELDILSRRLIVRHAESFDARAVVDAVANAPKASFVVIVDAARYRSAKWEIARAKSMQVPEDRWISPLADLAQECIPRVPESVCVLLDVGEYLPNLARNRKAFEDMDCTVWGGDDPRAVDDQIIGRLDEWVGRVERGDIVSVLAEIDSQDWLAASAKELCKVQVLYKGGRATRALELLRPIDTDTAPTDLKLKLSTVAMGSEDLDLAKRLLESSAGGLCELDTNELALELSQSLDSPPIARQTSDWLARHFPASVVLRAQQLRRMLQAARDSVAFQSMGSTAIPLDDYATFVTQPLAQPEVPNYVELAAAVDAQWPHLVSESRLAMALNARARHLPLHALSLAIQTDPTSSLTRNAVNVVLWSIEQLLLAHDDATKETLSDAVVFLLHYLAITPEDTDSRERLDEVLSVDVSGSVGVALLAYVLLKLVGLPQQAAELPDIDTAMPDDARMNAFMSDALGWLSSRRAVDLASTALPAHLMTVSPDAALRHLKQVVHYMIEKETLDDTNTLRVSVIAAFAIAPHATRKNDDLEILRLANSRLVLSGEAQLARDLAEAGLAASHGQPERLRLAWYAYGDVHHRSSNQYRALMYFGCALATQAPIELEQAYYEAMGIVRALRDTGLLVEAEHVLESCEKLLKQLGVFEKNGHRIETMRVGLRLHGLNTTRTADPEAWSELLRVADRNLQAVQEANDQLGPILVMAVQIQGQLASLETPVDASIRARIEAASSGAGEITSGLVRLATNAAPGPDQLLALTHAVQRTRYADDVGFDVKWLVRAARAQLADAGTLGDPPLASFSAELTTDHALSLPGEAQGGWLPARVQNPAETMLAISRQGIRVELLAADADERLVRVSAQAGELTVTREAHAFSMQRLHHWMNRFPYDYGLDEDQLRDAGRDWDPNVFYNSMQGLGLSTGVGNRVLFVLDTQLQRLPPQLLLVADEPIGRSAHVAVAPSLTWLSAAINAPRKTYGPATAWISTTADDVANATLATVADRVGDGLEHYGVSLSTAAQVPESLRNASLAIVAAHGSLADENRFFQRVSDEAKFQVSGLALATALEGAGVAVLFVCSGGRQDEHPVASTTVGLPKLLLERGSLAVIASPWPLDPRVPSHWLPGFLAAWEAGETILGANAAGNRRVESQMGDDAKNSMAMTLYGNPLLRRQDFSTSPLTAASGSSET</sequence>
<name>A0AA46HC74_9XANT</name>
<comment type="caution">
    <text evidence="1">The sequence shown here is derived from an EMBL/GenBank/DDBJ whole genome shotgun (WGS) entry which is preliminary data.</text>
</comment>
<protein>
    <recommendedName>
        <fullName evidence="3">CHAT domain-containing protein</fullName>
    </recommendedName>
</protein>